<evidence type="ECO:0000313" key="2">
    <source>
        <dbReference type="EnsemblPlants" id="LPERR02G12670.1"/>
    </source>
</evidence>
<accession>A0A0D9VFP8</accession>
<evidence type="ECO:0000313" key="3">
    <source>
        <dbReference type="Proteomes" id="UP000032180"/>
    </source>
</evidence>
<dbReference type="AlphaFoldDB" id="A0A0D9VFP8"/>
<dbReference type="HOGENOM" id="CLU_2458049_0_0_1"/>
<reference evidence="3" key="2">
    <citation type="submission" date="2013-12" db="EMBL/GenBank/DDBJ databases">
        <authorList>
            <person name="Yu Y."/>
            <person name="Lee S."/>
            <person name="de Baynast K."/>
            <person name="Wissotski M."/>
            <person name="Liu L."/>
            <person name="Talag J."/>
            <person name="Goicoechea J."/>
            <person name="Angelova A."/>
            <person name="Jetty R."/>
            <person name="Kudrna D."/>
            <person name="Golser W."/>
            <person name="Rivera L."/>
            <person name="Zhang J."/>
            <person name="Wing R."/>
        </authorList>
    </citation>
    <scope>NUCLEOTIDE SEQUENCE</scope>
</reference>
<protein>
    <submittedName>
        <fullName evidence="2">Uncharacterized protein</fullName>
    </submittedName>
</protein>
<feature type="region of interest" description="Disordered" evidence="1">
    <location>
        <begin position="1"/>
        <end position="23"/>
    </location>
</feature>
<name>A0A0D9VFP8_9ORYZ</name>
<dbReference type="Gramene" id="LPERR02G12670.1">
    <property type="protein sequence ID" value="LPERR02G12670.1"/>
    <property type="gene ID" value="LPERR02G12670"/>
</dbReference>
<dbReference type="EnsemblPlants" id="LPERR02G12670.1">
    <property type="protein sequence ID" value="LPERR02G12670.1"/>
    <property type="gene ID" value="LPERR02G12670"/>
</dbReference>
<reference evidence="2" key="3">
    <citation type="submission" date="2015-04" db="UniProtKB">
        <authorList>
            <consortium name="EnsemblPlants"/>
        </authorList>
    </citation>
    <scope>IDENTIFICATION</scope>
</reference>
<keyword evidence="3" id="KW-1185">Reference proteome</keyword>
<proteinExistence type="predicted"/>
<organism evidence="2 3">
    <name type="scientific">Leersia perrieri</name>
    <dbReference type="NCBI Taxonomy" id="77586"/>
    <lineage>
        <taxon>Eukaryota</taxon>
        <taxon>Viridiplantae</taxon>
        <taxon>Streptophyta</taxon>
        <taxon>Embryophyta</taxon>
        <taxon>Tracheophyta</taxon>
        <taxon>Spermatophyta</taxon>
        <taxon>Magnoliopsida</taxon>
        <taxon>Liliopsida</taxon>
        <taxon>Poales</taxon>
        <taxon>Poaceae</taxon>
        <taxon>BOP clade</taxon>
        <taxon>Oryzoideae</taxon>
        <taxon>Oryzeae</taxon>
        <taxon>Oryzinae</taxon>
        <taxon>Leersia</taxon>
    </lineage>
</organism>
<evidence type="ECO:0000256" key="1">
    <source>
        <dbReference type="SAM" id="MobiDB-lite"/>
    </source>
</evidence>
<dbReference type="Proteomes" id="UP000032180">
    <property type="component" value="Chromosome 2"/>
</dbReference>
<sequence length="89" mass="10132">MSGSRRLLPFSPPGRRPLPSQHLATVRVPSTPVPLPRRSRQRWQRIPSNDPVRLCNCWCQASIGFCIVRVDHLEIGSVSDINIKTEVYQ</sequence>
<reference evidence="2 3" key="1">
    <citation type="submission" date="2012-08" db="EMBL/GenBank/DDBJ databases">
        <title>Oryza genome evolution.</title>
        <authorList>
            <person name="Wing R.A."/>
        </authorList>
    </citation>
    <scope>NUCLEOTIDE SEQUENCE</scope>
</reference>